<dbReference type="SUPFAM" id="SSF103473">
    <property type="entry name" value="MFS general substrate transporter"/>
    <property type="match status" value="1"/>
</dbReference>
<dbReference type="GO" id="GO:0022857">
    <property type="term" value="F:transmembrane transporter activity"/>
    <property type="evidence" value="ECO:0007669"/>
    <property type="project" value="InterPro"/>
</dbReference>
<keyword evidence="2 5" id="KW-0812">Transmembrane</keyword>
<evidence type="ECO:0000313" key="7">
    <source>
        <dbReference type="EMBL" id="MBB4765703.1"/>
    </source>
</evidence>
<dbReference type="PROSITE" id="PS50850">
    <property type="entry name" value="MFS"/>
    <property type="match status" value="1"/>
</dbReference>
<evidence type="ECO:0000256" key="3">
    <source>
        <dbReference type="ARBA" id="ARBA00022989"/>
    </source>
</evidence>
<evidence type="ECO:0000256" key="4">
    <source>
        <dbReference type="ARBA" id="ARBA00023136"/>
    </source>
</evidence>
<evidence type="ECO:0000313" key="8">
    <source>
        <dbReference type="Proteomes" id="UP000578112"/>
    </source>
</evidence>
<sequence>MSVTQGTPAALAEPTVPVRRSWVGLLFAANLGLWMAFFTPVQVLLPEQITEIGIVGKEAALGCVTALGALVAIIVNPAAGALSDRTRLRIGGRVYGRRHVWTLAGAAISCLSLLALSGQQNIAGVALGWAGTQVGLNMMLATLTSAVPDRVPVGQRGAVSGWIGMPQALGLVLGAVLCTAVVTGVASGYVAMAVVLVALAVPFALLTPDDPLPPEVKRPTSRTNIWRLFRDNPDFAWAWGTRFLVQLGNALGTLYLLYFLTDRVKLADPDEGLLIMILLYTLGMVATAVIGGRLSDRSGRRKIFVIWSGVVIAIAALLLAIWPTWPVALVGSVLLGAGYGVYLAVDNALITQVLPTAVDRGKDLGVINIATAAPQVLGPAIAAPLVTHLGGYPTLYALTAVVTLLGAVMVVRIRAVP</sequence>
<feature type="transmembrane region" description="Helical" evidence="5">
    <location>
        <begin position="236"/>
        <end position="260"/>
    </location>
</feature>
<dbReference type="EMBL" id="JACHNH010000001">
    <property type="protein sequence ID" value="MBB4765703.1"/>
    <property type="molecule type" value="Genomic_DNA"/>
</dbReference>
<feature type="transmembrane region" description="Helical" evidence="5">
    <location>
        <begin position="272"/>
        <end position="291"/>
    </location>
</feature>
<feature type="transmembrane region" description="Helical" evidence="5">
    <location>
        <begin position="366"/>
        <end position="386"/>
    </location>
</feature>
<gene>
    <name evidence="7" type="ORF">BJ971_006259</name>
</gene>
<keyword evidence="3 5" id="KW-1133">Transmembrane helix</keyword>
<dbReference type="GO" id="GO:0005886">
    <property type="term" value="C:plasma membrane"/>
    <property type="evidence" value="ECO:0007669"/>
    <property type="project" value="UniProtKB-SubCell"/>
</dbReference>
<feature type="transmembrane region" description="Helical" evidence="5">
    <location>
        <begin position="59"/>
        <end position="79"/>
    </location>
</feature>
<comment type="caution">
    <text evidence="7">The sequence shown here is derived from an EMBL/GenBank/DDBJ whole genome shotgun (WGS) entry which is preliminary data.</text>
</comment>
<keyword evidence="8" id="KW-1185">Reference proteome</keyword>
<feature type="transmembrane region" description="Helical" evidence="5">
    <location>
        <begin position="100"/>
        <end position="116"/>
    </location>
</feature>
<dbReference type="InterPro" id="IPR020846">
    <property type="entry name" value="MFS_dom"/>
</dbReference>
<feature type="transmembrane region" description="Helical" evidence="5">
    <location>
        <begin position="21"/>
        <end position="39"/>
    </location>
</feature>
<feature type="transmembrane region" description="Helical" evidence="5">
    <location>
        <begin position="328"/>
        <end position="345"/>
    </location>
</feature>
<dbReference type="RefSeq" id="WP_184996723.1">
    <property type="nucleotide sequence ID" value="NZ_BOMK01000080.1"/>
</dbReference>
<proteinExistence type="predicted"/>
<name>A0A7W7I3E5_9ACTN</name>
<reference evidence="7 8" key="1">
    <citation type="submission" date="2020-08" db="EMBL/GenBank/DDBJ databases">
        <title>Sequencing the genomes of 1000 actinobacteria strains.</title>
        <authorList>
            <person name="Klenk H.-P."/>
        </authorList>
    </citation>
    <scope>NUCLEOTIDE SEQUENCE [LARGE SCALE GENOMIC DNA]</scope>
    <source>
        <strain evidence="7 8">DSM 43149</strain>
    </source>
</reference>
<keyword evidence="4 5" id="KW-0472">Membrane</keyword>
<protein>
    <submittedName>
        <fullName evidence="7">MFS family permease</fullName>
    </submittedName>
</protein>
<dbReference type="Pfam" id="PF07690">
    <property type="entry name" value="MFS_1"/>
    <property type="match status" value="2"/>
</dbReference>
<dbReference type="PANTHER" id="PTHR23528">
    <property type="match status" value="1"/>
</dbReference>
<organism evidence="7 8">
    <name type="scientific">Actinoplanes digitatis</name>
    <dbReference type="NCBI Taxonomy" id="1868"/>
    <lineage>
        <taxon>Bacteria</taxon>
        <taxon>Bacillati</taxon>
        <taxon>Actinomycetota</taxon>
        <taxon>Actinomycetes</taxon>
        <taxon>Micromonosporales</taxon>
        <taxon>Micromonosporaceae</taxon>
        <taxon>Actinoplanes</taxon>
    </lineage>
</organism>
<dbReference type="InterPro" id="IPR011701">
    <property type="entry name" value="MFS"/>
</dbReference>
<dbReference type="PANTHER" id="PTHR23528:SF1">
    <property type="entry name" value="MAJOR FACILITATOR SUPERFAMILY (MFS) PROFILE DOMAIN-CONTAINING PROTEIN"/>
    <property type="match status" value="1"/>
</dbReference>
<feature type="domain" description="Major facilitator superfamily (MFS) profile" evidence="6">
    <location>
        <begin position="195"/>
        <end position="417"/>
    </location>
</feature>
<dbReference type="AlphaFoldDB" id="A0A7W7I3E5"/>
<evidence type="ECO:0000256" key="1">
    <source>
        <dbReference type="ARBA" id="ARBA00004651"/>
    </source>
</evidence>
<dbReference type="Gene3D" id="1.20.1250.20">
    <property type="entry name" value="MFS general substrate transporter like domains"/>
    <property type="match status" value="2"/>
</dbReference>
<evidence type="ECO:0000256" key="2">
    <source>
        <dbReference type="ARBA" id="ARBA00022692"/>
    </source>
</evidence>
<comment type="subcellular location">
    <subcellularLocation>
        <location evidence="1">Cell membrane</location>
        <topology evidence="1">Multi-pass membrane protein</topology>
    </subcellularLocation>
</comment>
<evidence type="ECO:0000259" key="6">
    <source>
        <dbReference type="PROSITE" id="PS50850"/>
    </source>
</evidence>
<accession>A0A7W7I3E5</accession>
<dbReference type="Proteomes" id="UP000578112">
    <property type="component" value="Unassembled WGS sequence"/>
</dbReference>
<feature type="transmembrane region" description="Helical" evidence="5">
    <location>
        <begin position="303"/>
        <end position="322"/>
    </location>
</feature>
<feature type="transmembrane region" description="Helical" evidence="5">
    <location>
        <begin position="392"/>
        <end position="411"/>
    </location>
</feature>
<evidence type="ECO:0000256" key="5">
    <source>
        <dbReference type="SAM" id="Phobius"/>
    </source>
</evidence>
<dbReference type="InterPro" id="IPR036259">
    <property type="entry name" value="MFS_trans_sf"/>
</dbReference>
<feature type="transmembrane region" description="Helical" evidence="5">
    <location>
        <begin position="159"/>
        <end position="182"/>
    </location>
</feature>